<keyword evidence="11 16" id="KW-0676">Redox-active center</keyword>
<evidence type="ECO:0000256" key="10">
    <source>
        <dbReference type="ARBA" id="ARBA00023157"/>
    </source>
</evidence>
<dbReference type="PANTHER" id="PTHR22912">
    <property type="entry name" value="DISULFIDE OXIDOREDUCTASE"/>
    <property type="match status" value="1"/>
</dbReference>
<feature type="binding site" evidence="14">
    <location>
        <position position="304"/>
    </location>
    <ligand>
        <name>FAD</name>
        <dbReference type="ChEBI" id="CHEBI:57692"/>
    </ligand>
</feature>
<dbReference type="NCBIfam" id="TIGR01350">
    <property type="entry name" value="lipoamide_DH"/>
    <property type="match status" value="1"/>
</dbReference>
<dbReference type="InterPro" id="IPR050151">
    <property type="entry name" value="Class-I_Pyr_Nuc-Dis_Oxidored"/>
</dbReference>
<comment type="subcellular location">
    <subcellularLocation>
        <location evidence="1">Cytoplasm</location>
    </subcellularLocation>
</comment>
<evidence type="ECO:0000256" key="5">
    <source>
        <dbReference type="ARBA" id="ARBA00022490"/>
    </source>
</evidence>
<protein>
    <recommendedName>
        <fullName evidence="4 16">Dihydrolipoyl dehydrogenase</fullName>
        <ecNumber evidence="3 16">1.8.1.4</ecNumber>
    </recommendedName>
</protein>
<evidence type="ECO:0000256" key="4">
    <source>
        <dbReference type="ARBA" id="ARBA00016961"/>
    </source>
</evidence>
<evidence type="ECO:0000256" key="2">
    <source>
        <dbReference type="ARBA" id="ARBA00007532"/>
    </source>
</evidence>
<evidence type="ECO:0000256" key="7">
    <source>
        <dbReference type="ARBA" id="ARBA00022827"/>
    </source>
</evidence>
<dbReference type="GO" id="GO:0004148">
    <property type="term" value="F:dihydrolipoyl dehydrogenase (NADH) activity"/>
    <property type="evidence" value="ECO:0007669"/>
    <property type="project" value="UniProtKB-EC"/>
</dbReference>
<feature type="active site" description="Proton acceptor" evidence="13">
    <location>
        <position position="436"/>
    </location>
</feature>
<dbReference type="InterPro" id="IPR012999">
    <property type="entry name" value="Pyr_OxRdtase_I_AS"/>
</dbReference>
<evidence type="ECO:0000256" key="3">
    <source>
        <dbReference type="ARBA" id="ARBA00012608"/>
    </source>
</evidence>
<feature type="domain" description="Pyridine nucleotide-disulphide oxidoreductase dimerisation" evidence="17">
    <location>
        <begin position="338"/>
        <end position="446"/>
    </location>
</feature>
<sequence>MFDLLVIGAGPGGYTAAARAAKLGLSTAIVEERSWGGTCLNRGCVPTKTLLHASEVYRSAADGAAIGIHAEGLRADIPEIFAYKERISRQLCGGVESLLKGAGVTLLRGRAVITAPGSVRVTGEDGGDYEARRILIATGSVPVRPPIPGLELAMTSDELLEGTDHLYRSIVIIGGGVIGVEFATFYSDLGCSVTLLEGMDRLLPNMDRELGQNLALILKKQGVQVCTRSMVDRLEQTPEGIAVHYTAKETPGCAVGEAVLCAIGRRAFRDGLFAQGLTPETNGHGLWVDEHYQTSIPGVYAIGDVSSPVQLAHVAAAQGAACVEHMAGLSAGVCMDAVPSCIYCRPEIAAVGLTEAEAKERGIPVKTGKCVMGGNARTVIADPGRCFMKVTAHAETGAILGAQLMCPNASDIIGQLGQAIANGMTPGQLLAAMRPHPTYEEALSEALESLAGKL</sequence>
<proteinExistence type="inferred from homology"/>
<evidence type="ECO:0000256" key="15">
    <source>
        <dbReference type="PIRSR" id="PIRSR000350-4"/>
    </source>
</evidence>
<evidence type="ECO:0000256" key="11">
    <source>
        <dbReference type="ARBA" id="ARBA00023284"/>
    </source>
</evidence>
<name>A0A810Q7H8_9FIRM</name>
<dbReference type="GO" id="GO:0050660">
    <property type="term" value="F:flavin adenine dinucleotide binding"/>
    <property type="evidence" value="ECO:0007669"/>
    <property type="project" value="InterPro"/>
</dbReference>
<dbReference type="InterPro" id="IPR016156">
    <property type="entry name" value="FAD/NAD-linked_Rdtase_dimer_sf"/>
</dbReference>
<dbReference type="PROSITE" id="PS00076">
    <property type="entry name" value="PYRIDINE_REDOX_1"/>
    <property type="match status" value="1"/>
</dbReference>
<evidence type="ECO:0000256" key="14">
    <source>
        <dbReference type="PIRSR" id="PIRSR000350-3"/>
    </source>
</evidence>
<dbReference type="Pfam" id="PF07992">
    <property type="entry name" value="Pyr_redox_2"/>
    <property type="match status" value="1"/>
</dbReference>
<dbReference type="InterPro" id="IPR001100">
    <property type="entry name" value="Pyr_nuc-diS_OxRdtase"/>
</dbReference>
<dbReference type="InterPro" id="IPR023753">
    <property type="entry name" value="FAD/NAD-binding_dom"/>
</dbReference>
<dbReference type="PRINTS" id="PR00411">
    <property type="entry name" value="PNDRDTASEI"/>
</dbReference>
<organism evidence="19 20">
    <name type="scientific">Vescimonas coprocola</name>
    <dbReference type="NCBI Taxonomy" id="2714355"/>
    <lineage>
        <taxon>Bacteria</taxon>
        <taxon>Bacillati</taxon>
        <taxon>Bacillota</taxon>
        <taxon>Clostridia</taxon>
        <taxon>Eubacteriales</taxon>
        <taxon>Oscillospiraceae</taxon>
        <taxon>Vescimonas</taxon>
    </lineage>
</organism>
<dbReference type="GO" id="GO:0005737">
    <property type="term" value="C:cytoplasm"/>
    <property type="evidence" value="ECO:0007669"/>
    <property type="project" value="UniProtKB-SubCell"/>
</dbReference>
<dbReference type="Pfam" id="PF02852">
    <property type="entry name" value="Pyr_redox_dim"/>
    <property type="match status" value="1"/>
</dbReference>
<evidence type="ECO:0000256" key="8">
    <source>
        <dbReference type="ARBA" id="ARBA00023002"/>
    </source>
</evidence>
<keyword evidence="6 16" id="KW-0285">Flavoprotein</keyword>
<dbReference type="PIRSF" id="PIRSF000350">
    <property type="entry name" value="Mercury_reductase_MerA"/>
    <property type="match status" value="1"/>
</dbReference>
<feature type="binding site" evidence="14">
    <location>
        <begin position="174"/>
        <end position="181"/>
    </location>
    <ligand>
        <name>NAD(+)</name>
        <dbReference type="ChEBI" id="CHEBI:57540"/>
    </ligand>
</feature>
<evidence type="ECO:0000256" key="13">
    <source>
        <dbReference type="PIRSR" id="PIRSR000350-2"/>
    </source>
</evidence>
<dbReference type="InterPro" id="IPR036188">
    <property type="entry name" value="FAD/NAD-bd_sf"/>
</dbReference>
<keyword evidence="14" id="KW-0547">Nucleotide-binding</keyword>
<keyword evidence="8 16" id="KW-0560">Oxidoreductase</keyword>
<feature type="binding site" evidence="14">
    <location>
        <position position="264"/>
    </location>
    <ligand>
        <name>NAD(+)</name>
        <dbReference type="ChEBI" id="CHEBI:57540"/>
    </ligand>
</feature>
<keyword evidence="5" id="KW-0963">Cytoplasm</keyword>
<evidence type="ECO:0000256" key="1">
    <source>
        <dbReference type="ARBA" id="ARBA00004496"/>
    </source>
</evidence>
<evidence type="ECO:0000259" key="18">
    <source>
        <dbReference type="Pfam" id="PF07992"/>
    </source>
</evidence>
<evidence type="ECO:0000256" key="16">
    <source>
        <dbReference type="RuleBase" id="RU003692"/>
    </source>
</evidence>
<dbReference type="Gene3D" id="3.30.390.30">
    <property type="match status" value="1"/>
</dbReference>
<dbReference type="AlphaFoldDB" id="A0A810Q7H8"/>
<feature type="binding site" evidence="14">
    <location>
        <position position="197"/>
    </location>
    <ligand>
        <name>NAD(+)</name>
        <dbReference type="ChEBI" id="CHEBI:57540"/>
    </ligand>
</feature>
<keyword evidence="7 14" id="KW-0274">FAD</keyword>
<dbReference type="EC" id="1.8.1.4" evidence="3 16"/>
<evidence type="ECO:0000313" key="19">
    <source>
        <dbReference type="EMBL" id="BCK82585.1"/>
    </source>
</evidence>
<accession>A0A810Q7H8</accession>
<keyword evidence="20" id="KW-1185">Reference proteome</keyword>
<keyword evidence="10" id="KW-1015">Disulfide bond</keyword>
<comment type="catalytic activity">
    <reaction evidence="12 16">
        <text>N(6)-[(R)-dihydrolipoyl]-L-lysyl-[protein] + NAD(+) = N(6)-[(R)-lipoyl]-L-lysyl-[protein] + NADH + H(+)</text>
        <dbReference type="Rhea" id="RHEA:15045"/>
        <dbReference type="Rhea" id="RHEA-COMP:10474"/>
        <dbReference type="Rhea" id="RHEA-COMP:10475"/>
        <dbReference type="ChEBI" id="CHEBI:15378"/>
        <dbReference type="ChEBI" id="CHEBI:57540"/>
        <dbReference type="ChEBI" id="CHEBI:57945"/>
        <dbReference type="ChEBI" id="CHEBI:83099"/>
        <dbReference type="ChEBI" id="CHEBI:83100"/>
        <dbReference type="EC" id="1.8.1.4"/>
    </reaction>
</comment>
<dbReference type="RefSeq" id="WP_021859322.1">
    <property type="nucleotide sequence ID" value="NZ_AP023418.1"/>
</dbReference>
<feature type="disulfide bond" description="Redox-active" evidence="15">
    <location>
        <begin position="39"/>
        <end position="44"/>
    </location>
</feature>
<dbReference type="PRINTS" id="PR00368">
    <property type="entry name" value="FADPNR"/>
</dbReference>
<evidence type="ECO:0000256" key="6">
    <source>
        <dbReference type="ARBA" id="ARBA00022630"/>
    </source>
</evidence>
<feature type="domain" description="FAD/NAD(P)-binding" evidence="18">
    <location>
        <begin position="2"/>
        <end position="319"/>
    </location>
</feature>
<dbReference type="PANTHER" id="PTHR22912:SF217">
    <property type="entry name" value="DIHYDROLIPOYL DEHYDROGENASE"/>
    <property type="match status" value="1"/>
</dbReference>
<gene>
    <name evidence="19" type="primary">lpdA</name>
    <name evidence="19" type="ORF">MM50RIKEN_23480</name>
</gene>
<comment type="similarity">
    <text evidence="2 16">Belongs to the class-I pyridine nucleotide-disulfide oxidoreductase family.</text>
</comment>
<dbReference type="EMBL" id="AP023418">
    <property type="protein sequence ID" value="BCK82585.1"/>
    <property type="molecule type" value="Genomic_DNA"/>
</dbReference>
<comment type="cofactor">
    <cofactor evidence="14 16">
        <name>FAD</name>
        <dbReference type="ChEBI" id="CHEBI:57692"/>
    </cofactor>
    <text evidence="14 16">Binds 1 FAD per subunit.</text>
</comment>
<evidence type="ECO:0000256" key="9">
    <source>
        <dbReference type="ARBA" id="ARBA00023027"/>
    </source>
</evidence>
<keyword evidence="9 14" id="KW-0520">NAD</keyword>
<dbReference type="SUPFAM" id="SSF51905">
    <property type="entry name" value="FAD/NAD(P)-binding domain"/>
    <property type="match status" value="1"/>
</dbReference>
<comment type="miscellaneous">
    <text evidence="16">The active site is a redox-active disulfide bond.</text>
</comment>
<evidence type="ECO:0000259" key="17">
    <source>
        <dbReference type="Pfam" id="PF02852"/>
    </source>
</evidence>
<dbReference type="InterPro" id="IPR006258">
    <property type="entry name" value="Lipoamide_DH"/>
</dbReference>
<dbReference type="KEGG" id="vcop:MM50RIKEN_23480"/>
<evidence type="ECO:0000256" key="12">
    <source>
        <dbReference type="ARBA" id="ARBA00049187"/>
    </source>
</evidence>
<feature type="binding site" evidence="14">
    <location>
        <begin position="138"/>
        <end position="140"/>
    </location>
    <ligand>
        <name>FAD</name>
        <dbReference type="ChEBI" id="CHEBI:57692"/>
    </ligand>
</feature>
<reference evidence="19" key="1">
    <citation type="submission" date="2020-09" db="EMBL/GenBank/DDBJ databases">
        <title>New species isolated from human feces.</title>
        <authorList>
            <person name="Kitahara M."/>
            <person name="Shigeno Y."/>
            <person name="Shime M."/>
            <person name="Matsumoto Y."/>
            <person name="Nakamura S."/>
            <person name="Motooka D."/>
            <person name="Fukuoka S."/>
            <person name="Nishikawa H."/>
            <person name="Benno Y."/>
        </authorList>
    </citation>
    <scope>NUCLEOTIDE SEQUENCE</scope>
    <source>
        <strain evidence="19">MM50</strain>
    </source>
</reference>
<dbReference type="Proteomes" id="UP000681035">
    <property type="component" value="Chromosome"/>
</dbReference>
<feature type="binding site" evidence="14">
    <location>
        <position position="48"/>
    </location>
    <ligand>
        <name>FAD</name>
        <dbReference type="ChEBI" id="CHEBI:57692"/>
    </ligand>
</feature>
<dbReference type="FunFam" id="3.30.390.30:FF:000001">
    <property type="entry name" value="Dihydrolipoyl dehydrogenase"/>
    <property type="match status" value="1"/>
</dbReference>
<evidence type="ECO:0000313" key="20">
    <source>
        <dbReference type="Proteomes" id="UP000681035"/>
    </source>
</evidence>
<dbReference type="GO" id="GO:0006103">
    <property type="term" value="P:2-oxoglutarate metabolic process"/>
    <property type="evidence" value="ECO:0007669"/>
    <property type="project" value="TreeGrafter"/>
</dbReference>
<dbReference type="SUPFAM" id="SSF55424">
    <property type="entry name" value="FAD/NAD-linked reductases, dimerisation (C-terminal) domain"/>
    <property type="match status" value="1"/>
</dbReference>
<dbReference type="Gene3D" id="3.50.50.60">
    <property type="entry name" value="FAD/NAD(P)-binding domain"/>
    <property type="match status" value="2"/>
</dbReference>
<dbReference type="InterPro" id="IPR004099">
    <property type="entry name" value="Pyr_nucl-diS_OxRdtase_dimer"/>
</dbReference>